<comment type="caution">
    <text evidence="1">The sequence shown here is derived from an EMBL/GenBank/DDBJ whole genome shotgun (WGS) entry which is preliminary data.</text>
</comment>
<dbReference type="OrthoDB" id="2652370at2"/>
<protein>
    <submittedName>
        <fullName evidence="1">Uncharacterized protein</fullName>
    </submittedName>
</protein>
<evidence type="ECO:0000313" key="2">
    <source>
        <dbReference type="Proteomes" id="UP000051888"/>
    </source>
</evidence>
<keyword evidence="2" id="KW-1185">Reference proteome</keyword>
<dbReference type="Proteomes" id="UP000051888">
    <property type="component" value="Unassembled WGS sequence"/>
</dbReference>
<dbReference type="EMBL" id="LJJC01000015">
    <property type="protein sequence ID" value="KQL50425.1"/>
    <property type="molecule type" value="Genomic_DNA"/>
</dbReference>
<dbReference type="PATRIC" id="fig|157838.3.peg.4922"/>
<reference evidence="1 2" key="1">
    <citation type="submission" date="2015-09" db="EMBL/GenBank/DDBJ databases">
        <title>Genome sequencing project for genomic taxonomy and phylogenomics of Bacillus-like bacteria.</title>
        <authorList>
            <person name="Liu B."/>
            <person name="Wang J."/>
            <person name="Zhu Y."/>
            <person name="Liu G."/>
            <person name="Chen Q."/>
            <person name="Chen Z."/>
            <person name="Lan J."/>
            <person name="Che J."/>
            <person name="Ge C."/>
            <person name="Shi H."/>
            <person name="Pan Z."/>
            <person name="Liu X."/>
        </authorList>
    </citation>
    <scope>NUCLEOTIDE SEQUENCE [LARGE SCALE GENOMIC DNA]</scope>
    <source>
        <strain evidence="1 2">LMG 18435</strain>
    </source>
</reference>
<dbReference type="AlphaFoldDB" id="A0A0Q3TA68"/>
<organism evidence="1 2">
    <name type="scientific">Heyndrickxia shackletonii</name>
    <dbReference type="NCBI Taxonomy" id="157838"/>
    <lineage>
        <taxon>Bacteria</taxon>
        <taxon>Bacillati</taxon>
        <taxon>Bacillota</taxon>
        <taxon>Bacilli</taxon>
        <taxon>Bacillales</taxon>
        <taxon>Bacillaceae</taxon>
        <taxon>Heyndrickxia</taxon>
    </lineage>
</organism>
<proteinExistence type="predicted"/>
<evidence type="ECO:0000313" key="1">
    <source>
        <dbReference type="EMBL" id="KQL50425.1"/>
    </source>
</evidence>
<gene>
    <name evidence="1" type="ORF">AN964_22450</name>
</gene>
<name>A0A0Q3TA68_9BACI</name>
<dbReference type="RefSeq" id="WP_055742034.1">
    <property type="nucleotide sequence ID" value="NZ_JAAIWL010000024.1"/>
</dbReference>
<sequence length="179" mass="21739">MIDWRWKELDILESQERWNEAKSFLIKNWKQHPRDLKVVIRLGFFCWYVLVEDGWLGIKDVDFNELETVLYEVTQFGLANFMTNEDFLWCFGYMISLFPHYFGDCEHWEEKGISMLKRAYELCPNEPVYRYSYLGNSPNTQEKLKEEFYQVQNVLEDRFQGEGVLSQYFKSVWHSLHEN</sequence>
<accession>A0A0Q3TA68</accession>